<sequence length="219" mass="24618">MSQDSEPSESDSSPKSLSSITKELKSLKLWRKQRKKKIEREKKSMKTRNKEKSRKKRVPSLEVVDQGKDISKKNFLIKQPSFILLCTGTLTCTATSSGHETLPKRLYIFMSKLNPRGHGPFQVLQRINDNAYRSNLPSDNGVSNTFNVSDLIPFTGYDNEEVDPTDLRTNPSQEGGDDGAWAKGPITGAMPRSIQEKLDKLKTSGLCKPKVLFIWTTLS</sequence>
<feature type="region of interest" description="Disordered" evidence="1">
    <location>
        <begin position="1"/>
        <end position="60"/>
    </location>
</feature>
<feature type="compositionally biased region" description="Low complexity" evidence="1">
    <location>
        <begin position="1"/>
        <end position="19"/>
    </location>
</feature>
<feature type="region of interest" description="Disordered" evidence="1">
    <location>
        <begin position="160"/>
        <end position="186"/>
    </location>
</feature>
<keyword evidence="4" id="KW-1185">Reference proteome</keyword>
<proteinExistence type="predicted"/>
<gene>
    <name evidence="3" type="ORF">KK1_008435</name>
</gene>
<dbReference type="EMBL" id="CM003605">
    <property type="protein sequence ID" value="KYP69247.1"/>
    <property type="molecule type" value="Genomic_DNA"/>
</dbReference>
<evidence type="ECO:0000256" key="1">
    <source>
        <dbReference type="SAM" id="MobiDB-lite"/>
    </source>
</evidence>
<dbReference type="Gramene" id="C.cajan_08190.t">
    <property type="protein sequence ID" value="C.cajan_08190.t"/>
    <property type="gene ID" value="C.cajan_08190"/>
</dbReference>
<reference evidence="3 4" key="1">
    <citation type="journal article" date="2012" name="Nat. Biotechnol.">
        <title>Draft genome sequence of pigeonpea (Cajanus cajan), an orphan legume crop of resource-poor farmers.</title>
        <authorList>
            <person name="Varshney R.K."/>
            <person name="Chen W."/>
            <person name="Li Y."/>
            <person name="Bharti A.K."/>
            <person name="Saxena R.K."/>
            <person name="Schlueter J.A."/>
            <person name="Donoghue M.T."/>
            <person name="Azam S."/>
            <person name="Fan G."/>
            <person name="Whaley A.M."/>
            <person name="Farmer A.D."/>
            <person name="Sheridan J."/>
            <person name="Iwata A."/>
            <person name="Tuteja R."/>
            <person name="Penmetsa R.V."/>
            <person name="Wu W."/>
            <person name="Upadhyaya H.D."/>
            <person name="Yang S.P."/>
            <person name="Shah T."/>
            <person name="Saxena K.B."/>
            <person name="Michael T."/>
            <person name="McCombie W.R."/>
            <person name="Yang B."/>
            <person name="Zhang G."/>
            <person name="Yang H."/>
            <person name="Wang J."/>
            <person name="Spillane C."/>
            <person name="Cook D.R."/>
            <person name="May G.D."/>
            <person name="Xu X."/>
            <person name="Jackson S.A."/>
        </authorList>
    </citation>
    <scope>NUCLEOTIDE SEQUENCE [LARGE SCALE GENOMIC DNA]</scope>
    <source>
        <strain evidence="4">cv. Asha</strain>
    </source>
</reference>
<evidence type="ECO:0000313" key="3">
    <source>
        <dbReference type="EMBL" id="KYP69247.1"/>
    </source>
</evidence>
<dbReference type="Proteomes" id="UP000075243">
    <property type="component" value="Chromosome 3"/>
</dbReference>
<feature type="compositionally biased region" description="Basic and acidic residues" evidence="1">
    <location>
        <begin position="38"/>
        <end position="50"/>
    </location>
</feature>
<evidence type="ECO:0000313" key="4">
    <source>
        <dbReference type="Proteomes" id="UP000075243"/>
    </source>
</evidence>
<evidence type="ECO:0000259" key="2">
    <source>
        <dbReference type="Pfam" id="PF24626"/>
    </source>
</evidence>
<dbReference type="AlphaFoldDB" id="A0A151TQD1"/>
<dbReference type="InterPro" id="IPR056924">
    <property type="entry name" value="SH3_Tf2-1"/>
</dbReference>
<name>A0A151TQD1_CAJCA</name>
<feature type="compositionally biased region" description="Basic residues" evidence="1">
    <location>
        <begin position="28"/>
        <end position="37"/>
    </location>
</feature>
<feature type="domain" description="Tf2-1-like SH3-like" evidence="2">
    <location>
        <begin position="110"/>
        <end position="154"/>
    </location>
</feature>
<accession>A0A151TQD1</accession>
<organism evidence="3 4">
    <name type="scientific">Cajanus cajan</name>
    <name type="common">Pigeon pea</name>
    <name type="synonym">Cajanus indicus</name>
    <dbReference type="NCBI Taxonomy" id="3821"/>
    <lineage>
        <taxon>Eukaryota</taxon>
        <taxon>Viridiplantae</taxon>
        <taxon>Streptophyta</taxon>
        <taxon>Embryophyta</taxon>
        <taxon>Tracheophyta</taxon>
        <taxon>Spermatophyta</taxon>
        <taxon>Magnoliopsida</taxon>
        <taxon>eudicotyledons</taxon>
        <taxon>Gunneridae</taxon>
        <taxon>Pentapetalae</taxon>
        <taxon>rosids</taxon>
        <taxon>fabids</taxon>
        <taxon>Fabales</taxon>
        <taxon>Fabaceae</taxon>
        <taxon>Papilionoideae</taxon>
        <taxon>50 kb inversion clade</taxon>
        <taxon>NPAAA clade</taxon>
        <taxon>indigoferoid/millettioid clade</taxon>
        <taxon>Phaseoleae</taxon>
        <taxon>Cajanus</taxon>
    </lineage>
</organism>
<protein>
    <recommendedName>
        <fullName evidence="2">Tf2-1-like SH3-like domain-containing protein</fullName>
    </recommendedName>
</protein>
<dbReference type="Pfam" id="PF24626">
    <property type="entry name" value="SH3_Tf2-1"/>
    <property type="match status" value="1"/>
</dbReference>